<dbReference type="EMBL" id="BSYO01000010">
    <property type="protein sequence ID" value="GMH10362.1"/>
    <property type="molecule type" value="Genomic_DNA"/>
</dbReference>
<comment type="subcellular location">
    <subcellularLocation>
        <location evidence="1">Membrane</location>
        <topology evidence="1">Multi-pass membrane protein</topology>
    </subcellularLocation>
</comment>
<keyword evidence="8" id="KW-1185">Reference proteome</keyword>
<name>A0AAD3XML7_NEPGR</name>
<evidence type="ECO:0000256" key="1">
    <source>
        <dbReference type="ARBA" id="ARBA00004141"/>
    </source>
</evidence>
<dbReference type="GO" id="GO:0005743">
    <property type="term" value="C:mitochondrial inner membrane"/>
    <property type="evidence" value="ECO:0007669"/>
    <property type="project" value="TreeGrafter"/>
</dbReference>
<feature type="transmembrane region" description="Helical" evidence="6">
    <location>
        <begin position="140"/>
        <end position="163"/>
    </location>
</feature>
<feature type="transmembrane region" description="Helical" evidence="6">
    <location>
        <begin position="210"/>
        <end position="229"/>
    </location>
</feature>
<comment type="caution">
    <text evidence="7">The sequence shown here is derived from an EMBL/GenBank/DDBJ whole genome shotgun (WGS) entry which is preliminary data.</text>
</comment>
<dbReference type="Proteomes" id="UP001279734">
    <property type="component" value="Unassembled WGS sequence"/>
</dbReference>
<dbReference type="Gene3D" id="1.25.40.10">
    <property type="entry name" value="Tetratricopeptide repeat domain"/>
    <property type="match status" value="1"/>
</dbReference>
<evidence type="ECO:0000313" key="8">
    <source>
        <dbReference type="Proteomes" id="UP001279734"/>
    </source>
</evidence>
<evidence type="ECO:0008006" key="9">
    <source>
        <dbReference type="Google" id="ProtNLM"/>
    </source>
</evidence>
<dbReference type="PANTHER" id="PTHR12428">
    <property type="entry name" value="OXA1"/>
    <property type="match status" value="1"/>
</dbReference>
<dbReference type="InterPro" id="IPR011990">
    <property type="entry name" value="TPR-like_helical_dom_sf"/>
</dbReference>
<reference evidence="7" key="1">
    <citation type="submission" date="2023-05" db="EMBL/GenBank/DDBJ databases">
        <title>Nepenthes gracilis genome sequencing.</title>
        <authorList>
            <person name="Fukushima K."/>
        </authorList>
    </citation>
    <scope>NUCLEOTIDE SEQUENCE</scope>
    <source>
        <strain evidence="7">SING2019-196</strain>
    </source>
</reference>
<dbReference type="PANTHER" id="PTHR12428:SF65">
    <property type="entry name" value="CYTOCHROME C OXIDASE ASSEMBLY PROTEIN COX18, MITOCHONDRIAL"/>
    <property type="match status" value="1"/>
</dbReference>
<evidence type="ECO:0000313" key="7">
    <source>
        <dbReference type="EMBL" id="GMH10362.1"/>
    </source>
</evidence>
<dbReference type="InterPro" id="IPR001708">
    <property type="entry name" value="YidC/ALB3/OXA1/COX18"/>
</dbReference>
<dbReference type="SMART" id="SM00028">
    <property type="entry name" value="TPR"/>
    <property type="match status" value="3"/>
</dbReference>
<dbReference type="GO" id="GO:0032979">
    <property type="term" value="P:protein insertion into mitochondrial inner membrane from matrix"/>
    <property type="evidence" value="ECO:0007669"/>
    <property type="project" value="TreeGrafter"/>
</dbReference>
<feature type="transmembrane region" description="Helical" evidence="6">
    <location>
        <begin position="302"/>
        <end position="327"/>
    </location>
</feature>
<evidence type="ECO:0000256" key="5">
    <source>
        <dbReference type="ARBA" id="ARBA00023136"/>
    </source>
</evidence>
<keyword evidence="3 6" id="KW-0812">Transmembrane</keyword>
<evidence type="ECO:0000256" key="2">
    <source>
        <dbReference type="ARBA" id="ARBA00010583"/>
    </source>
</evidence>
<protein>
    <recommendedName>
        <fullName evidence="9">ALBINO3-like protein 2, chloroplastic</fullName>
    </recommendedName>
</protein>
<evidence type="ECO:0000256" key="4">
    <source>
        <dbReference type="ARBA" id="ARBA00022989"/>
    </source>
</evidence>
<dbReference type="GO" id="GO:0032977">
    <property type="term" value="F:membrane insertase activity"/>
    <property type="evidence" value="ECO:0007669"/>
    <property type="project" value="InterPro"/>
</dbReference>
<gene>
    <name evidence="7" type="ORF">Nepgr_012203</name>
</gene>
<feature type="transmembrane region" description="Helical" evidence="6">
    <location>
        <begin position="260"/>
        <end position="281"/>
    </location>
</feature>
<keyword evidence="4 6" id="KW-1133">Transmembrane helix</keyword>
<comment type="similarity">
    <text evidence="2">Belongs to the OXA1/ALB3/YidC (TC 2.A.9.2) family.</text>
</comment>
<dbReference type="AlphaFoldDB" id="A0AAD3XML7"/>
<accession>A0AAD3XML7</accession>
<sequence>MATTKLFCGLRRSHVHRYFLLSSQFQYILTGSVNGNFQSPLSNRAPSPSPSNFNQTLDVTPWLGTALFRHFSSRSSSSDFLSHAHGHSMNLVTESELRNLGFDDGMQAAVAADAGNVEDPILPISAVISLLDGYHDLAGLPWWIIIASSTLALRLGLLPLLILQLHKMKRIGKLFPKLPPPFPPPFSGRGFINQFSLFQRERKAIGCPSYLWFLASFTVQVPCFFLWMASIRKMSLDHHPGFDVGGILWFQNLTEYPHGVLGPIFPILIAGLHFFNVQISFRSSTVGKETGLFSLLAKYYKYYLNLLTFPLFFIGFCVPQGSLVYWVTNSSLTLIQQLSLQHPAIRAKLGLPNKEALREAPIPKRPILESRLSDIPSSKKISVHNLSPIELLNLSIQFLAEGNKDGAIPILRLAIDKDPEYVRALIVMGQVLLQKGLEAEATEFLERAISKIFLVDQRTDIEGVDNLILASQWAGAACIRQGKNAEGLVHLERVASMEEPEDSKIKAHYYDGLLLYASALYNEGQKAEAIKYLRMAVAYDPKYTAYLEQCEKEEDEIVDDLVSSRRSDY</sequence>
<proteinExistence type="inferred from homology"/>
<evidence type="ECO:0000256" key="6">
    <source>
        <dbReference type="SAM" id="Phobius"/>
    </source>
</evidence>
<dbReference type="Pfam" id="PF14559">
    <property type="entry name" value="TPR_19"/>
    <property type="match status" value="1"/>
</dbReference>
<dbReference type="SUPFAM" id="SSF48452">
    <property type="entry name" value="TPR-like"/>
    <property type="match status" value="1"/>
</dbReference>
<dbReference type="Pfam" id="PF13181">
    <property type="entry name" value="TPR_8"/>
    <property type="match status" value="1"/>
</dbReference>
<dbReference type="InterPro" id="IPR019734">
    <property type="entry name" value="TPR_rpt"/>
</dbReference>
<evidence type="ECO:0000256" key="3">
    <source>
        <dbReference type="ARBA" id="ARBA00022692"/>
    </source>
</evidence>
<keyword evidence="5 6" id="KW-0472">Membrane</keyword>
<dbReference type="CDD" id="cd20069">
    <property type="entry name" value="5TM_Oxa1-like"/>
    <property type="match status" value="1"/>
</dbReference>
<organism evidence="7 8">
    <name type="scientific">Nepenthes gracilis</name>
    <name type="common">Slender pitcher plant</name>
    <dbReference type="NCBI Taxonomy" id="150966"/>
    <lineage>
        <taxon>Eukaryota</taxon>
        <taxon>Viridiplantae</taxon>
        <taxon>Streptophyta</taxon>
        <taxon>Embryophyta</taxon>
        <taxon>Tracheophyta</taxon>
        <taxon>Spermatophyta</taxon>
        <taxon>Magnoliopsida</taxon>
        <taxon>eudicotyledons</taxon>
        <taxon>Gunneridae</taxon>
        <taxon>Pentapetalae</taxon>
        <taxon>Caryophyllales</taxon>
        <taxon>Nepenthaceae</taxon>
        <taxon>Nepenthes</taxon>
    </lineage>
</organism>